<dbReference type="Proteomes" id="UP000515465">
    <property type="component" value="Chromosome"/>
</dbReference>
<organism evidence="1 2">
    <name type="scientific">Mesorhizobium huakuii</name>
    <dbReference type="NCBI Taxonomy" id="28104"/>
    <lineage>
        <taxon>Bacteria</taxon>
        <taxon>Pseudomonadati</taxon>
        <taxon>Pseudomonadota</taxon>
        <taxon>Alphaproteobacteria</taxon>
        <taxon>Hyphomicrobiales</taxon>
        <taxon>Phyllobacteriaceae</taxon>
        <taxon>Mesorhizobium</taxon>
    </lineage>
</organism>
<evidence type="ECO:0000313" key="2">
    <source>
        <dbReference type="Proteomes" id="UP000515465"/>
    </source>
</evidence>
<reference evidence="2" key="1">
    <citation type="journal article" date="2020" name="Mol. Plant Microbe">
        <title>Rhizobial microsymbionts of the narrowly endemic Oxytropis species growing in Kamchatka are characterized by significant genetic diversity and possess a set of genes that are associated with T3SS and T6SS secretion systems and can affect the development of symbiosis.</title>
        <authorList>
            <person name="Safronova V."/>
            <person name="Guro P."/>
            <person name="Sazanova A."/>
            <person name="Kuznetsova I."/>
            <person name="Belimov A."/>
            <person name="Yakubov V."/>
            <person name="Chirak E."/>
            <person name="Afonin A."/>
            <person name="Gogolev Y."/>
            <person name="Andronov E."/>
            <person name="Tikhonovich I."/>
        </authorList>
    </citation>
    <scope>NUCLEOTIDE SEQUENCE [LARGE SCALE GENOMIC DNA]</scope>
    <source>
        <strain evidence="2">583</strain>
    </source>
</reference>
<evidence type="ECO:0000313" key="1">
    <source>
        <dbReference type="EMBL" id="QND57705.1"/>
    </source>
</evidence>
<dbReference type="EMBL" id="CP050296">
    <property type="protein sequence ID" value="QND57705.1"/>
    <property type="molecule type" value="Genomic_DNA"/>
</dbReference>
<accession>A0A7G6ST73</accession>
<dbReference type="AlphaFoldDB" id="A0A7G6ST73"/>
<name>A0A7G6ST73_9HYPH</name>
<gene>
    <name evidence="1" type="ORF">HB778_14630</name>
</gene>
<protein>
    <submittedName>
        <fullName evidence="1">Uncharacterized protein</fullName>
    </submittedName>
</protein>
<proteinExistence type="predicted"/>
<sequence>MNFSYLQFCQMSGESMRRLMQDQAYPGANECGGSDKEGQEQGLSGMRVAGDIANRIFMIQRNPPLRQKILYPSATAFAITDAGARLQPKGGVP</sequence>